<name>A0ABX8UMH9_9BURK</name>
<comment type="catalytic activity">
    <reaction evidence="1">
        <text>L-histidyl-[protein] + phosphoenolpyruvate = N(pros)-phospho-L-histidyl-[protein] + pyruvate</text>
        <dbReference type="Rhea" id="RHEA:23880"/>
        <dbReference type="Rhea" id="RHEA-COMP:9745"/>
        <dbReference type="Rhea" id="RHEA-COMP:9746"/>
        <dbReference type="ChEBI" id="CHEBI:15361"/>
        <dbReference type="ChEBI" id="CHEBI:29979"/>
        <dbReference type="ChEBI" id="CHEBI:58702"/>
        <dbReference type="ChEBI" id="CHEBI:64837"/>
        <dbReference type="EC" id="2.7.3.9"/>
    </reaction>
</comment>
<comment type="similarity">
    <text evidence="4">Belongs to the PEP-utilizing enzyme family.</text>
</comment>
<organism evidence="16 17">
    <name type="scientific">Paraburkholderia edwinii</name>
    <dbReference type="NCBI Taxonomy" id="2861782"/>
    <lineage>
        <taxon>Bacteria</taxon>
        <taxon>Pseudomonadati</taxon>
        <taxon>Pseudomonadota</taxon>
        <taxon>Betaproteobacteria</taxon>
        <taxon>Burkholderiales</taxon>
        <taxon>Burkholderiaceae</taxon>
        <taxon>Paraburkholderia</taxon>
    </lineage>
</organism>
<evidence type="ECO:0000256" key="10">
    <source>
        <dbReference type="ARBA" id="ARBA00022683"/>
    </source>
</evidence>
<dbReference type="SUPFAM" id="SSF51621">
    <property type="entry name" value="Phosphoenolpyruvate/pyruvate domain"/>
    <property type="match status" value="1"/>
</dbReference>
<dbReference type="PANTHER" id="PTHR46244:SF6">
    <property type="entry name" value="PHOSPHOENOLPYRUVATE-PROTEIN PHOSPHOTRANSFERASE"/>
    <property type="match status" value="1"/>
</dbReference>
<dbReference type="InterPro" id="IPR000121">
    <property type="entry name" value="PEP_util_C"/>
</dbReference>
<dbReference type="InterPro" id="IPR001020">
    <property type="entry name" value="PTS_HPr_His_P_site"/>
</dbReference>
<dbReference type="Pfam" id="PF05524">
    <property type="entry name" value="PEP-utilisers_N"/>
    <property type="match status" value="1"/>
</dbReference>
<evidence type="ECO:0000256" key="2">
    <source>
        <dbReference type="ARBA" id="ARBA00001946"/>
    </source>
</evidence>
<evidence type="ECO:0000256" key="9">
    <source>
        <dbReference type="ARBA" id="ARBA00022679"/>
    </source>
</evidence>
<dbReference type="PANTHER" id="PTHR46244">
    <property type="entry name" value="PHOSPHOENOLPYRUVATE-PROTEIN PHOSPHOTRANSFERASE"/>
    <property type="match status" value="1"/>
</dbReference>
<dbReference type="InterPro" id="IPR050499">
    <property type="entry name" value="PEP-utilizing_PTS_enzyme"/>
</dbReference>
<keyword evidence="13" id="KW-0460">Magnesium</keyword>
<dbReference type="Gene3D" id="3.20.20.60">
    <property type="entry name" value="Phosphoenolpyruvate-binding domains"/>
    <property type="match status" value="1"/>
</dbReference>
<feature type="domain" description="HPr" evidence="15">
    <location>
        <begin position="9"/>
        <end position="97"/>
    </location>
</feature>
<sequence>MSDGKVKSMLETAVVVKVTEGLHARPATQFAKLAKEFSCSLQVLHGSTSADAKCAVKLMLLGIREHDQIVLRADGADESDAVERMAQFLSSPEAGVQQATAARAADAAACGAEPVTLVAASRAGASNSDSSGTNSGASTGAGARSETPAEETPPLLGIPASEGLAFGDAYVYLPEPLQATRQFIEPHETAAEAVRFNRAFDDALAALDRQFDTMGDHDGIAEALVGVAQSDEFAGEIRARIAAGRDAAAATLEVGATLAASFETIADEYLRSRADDIHGITRQVVLRLTGRQDVSLAGLTKPCVVLASDLTAPDLARANVANIVALVCTRGSATSHLAIIARSHGIPAVFGLSVPDERLRGVAQVAVDGALGHVWFEPTCALQDQFAARIGEARANRAALDVYRDVEPVTRAGRPIRIAANLGSPDEIDAAKAAGAMGVGLFRTELLFMNRRSLPGEHEQYDVYRRVAEAFAPHPVVIRTLDIGGDKPVPGIAFPHEDNPFLGWRGVRMCLDRHDVFKPQLRALLRAATIGNVQAMLPMISDIDEVRRVKALMAECARELASEGVAFGEPKLGIMIETPAAALTADLLAPEVDFFSIGTNDLTQYVMAADRANPNLASLYRCDHPAVLRAIAMVCDAAQRARIEVAVCGEAAAQPRMIPVLVGLGVDELSMSPACVLRAKKIVSEL</sequence>
<keyword evidence="7" id="KW-0963">Cytoplasm</keyword>
<evidence type="ECO:0000256" key="5">
    <source>
        <dbReference type="ARBA" id="ARBA00012232"/>
    </source>
</evidence>
<dbReference type="Gene3D" id="3.30.1340.10">
    <property type="entry name" value="HPr-like"/>
    <property type="match status" value="1"/>
</dbReference>
<dbReference type="Pfam" id="PF00391">
    <property type="entry name" value="PEP-utilizers"/>
    <property type="match status" value="1"/>
</dbReference>
<dbReference type="InterPro" id="IPR035895">
    <property type="entry name" value="HPr-like_sf"/>
</dbReference>
<feature type="compositionally biased region" description="Low complexity" evidence="14">
    <location>
        <begin position="123"/>
        <end position="143"/>
    </location>
</feature>
<dbReference type="InterPro" id="IPR023151">
    <property type="entry name" value="PEP_util_CS"/>
</dbReference>
<evidence type="ECO:0000256" key="11">
    <source>
        <dbReference type="ARBA" id="ARBA00022723"/>
    </source>
</evidence>
<dbReference type="InterPro" id="IPR006318">
    <property type="entry name" value="PTS_EI-like"/>
</dbReference>
<dbReference type="PROSITE" id="PS00742">
    <property type="entry name" value="PEP_ENZYMES_2"/>
    <property type="match status" value="1"/>
</dbReference>
<accession>A0ABX8UMH9</accession>
<protein>
    <recommendedName>
        <fullName evidence="5">phosphoenolpyruvate--protein phosphotransferase</fullName>
        <ecNumber evidence="5">2.7.3.9</ecNumber>
    </recommendedName>
</protein>
<keyword evidence="12" id="KW-0418">Kinase</keyword>
<keyword evidence="17" id="KW-1185">Reference proteome</keyword>
<dbReference type="InterPro" id="IPR008731">
    <property type="entry name" value="PTS_EIN"/>
</dbReference>
<comment type="subcellular location">
    <subcellularLocation>
        <location evidence="3">Cytoplasm</location>
    </subcellularLocation>
</comment>
<dbReference type="InterPro" id="IPR036618">
    <property type="entry name" value="PtsI_HPr-bd_sf"/>
</dbReference>
<dbReference type="SUPFAM" id="SSF47831">
    <property type="entry name" value="Enzyme I of the PEP:sugar phosphotransferase system HPr-binding (sub)domain"/>
    <property type="match status" value="1"/>
</dbReference>
<gene>
    <name evidence="16" type="primary">ptsP</name>
    <name evidence="16" type="ORF">KZJ38_05620</name>
</gene>
<keyword evidence="9 16" id="KW-0808">Transferase</keyword>
<dbReference type="PROSITE" id="PS51350">
    <property type="entry name" value="PTS_HPR_DOM"/>
    <property type="match status" value="1"/>
</dbReference>
<evidence type="ECO:0000256" key="6">
    <source>
        <dbReference type="ARBA" id="ARBA00022448"/>
    </source>
</evidence>
<evidence type="ECO:0000256" key="4">
    <source>
        <dbReference type="ARBA" id="ARBA00007837"/>
    </source>
</evidence>
<dbReference type="SUPFAM" id="SSF52009">
    <property type="entry name" value="Phosphohistidine domain"/>
    <property type="match status" value="1"/>
</dbReference>
<dbReference type="GO" id="GO:0008965">
    <property type="term" value="F:phosphoenolpyruvate-protein phosphotransferase activity"/>
    <property type="evidence" value="ECO:0007669"/>
    <property type="project" value="UniProtKB-EC"/>
</dbReference>
<dbReference type="Pfam" id="PF02896">
    <property type="entry name" value="PEP-utilizers_C"/>
    <property type="match status" value="1"/>
</dbReference>
<dbReference type="Proteomes" id="UP000826462">
    <property type="component" value="Chromosome 1"/>
</dbReference>
<keyword evidence="8" id="KW-0762">Sugar transport</keyword>
<dbReference type="CDD" id="cd00367">
    <property type="entry name" value="PTS-HPr_like"/>
    <property type="match status" value="1"/>
</dbReference>
<dbReference type="NCBIfam" id="TIGR01417">
    <property type="entry name" value="PTS_I_fam"/>
    <property type="match status" value="1"/>
</dbReference>
<dbReference type="PRINTS" id="PR00107">
    <property type="entry name" value="PHOSPHOCPHPR"/>
</dbReference>
<dbReference type="PROSITE" id="PS00369">
    <property type="entry name" value="PTS_HPR_HIS"/>
    <property type="match status" value="1"/>
</dbReference>
<keyword evidence="10" id="KW-0598">Phosphotransferase system</keyword>
<dbReference type="InterPro" id="IPR040442">
    <property type="entry name" value="Pyrv_kinase-like_dom_sf"/>
</dbReference>
<dbReference type="RefSeq" id="WP_219799163.1">
    <property type="nucleotide sequence ID" value="NZ_CP080095.1"/>
</dbReference>
<dbReference type="SUPFAM" id="SSF55594">
    <property type="entry name" value="HPr-like"/>
    <property type="match status" value="1"/>
</dbReference>
<evidence type="ECO:0000256" key="7">
    <source>
        <dbReference type="ARBA" id="ARBA00022490"/>
    </source>
</evidence>
<evidence type="ECO:0000256" key="1">
    <source>
        <dbReference type="ARBA" id="ARBA00000683"/>
    </source>
</evidence>
<dbReference type="Gene3D" id="3.50.30.10">
    <property type="entry name" value="Phosphohistidine domain"/>
    <property type="match status" value="1"/>
</dbReference>
<dbReference type="NCBIfam" id="TIGR01003">
    <property type="entry name" value="PTS_HPr_family"/>
    <property type="match status" value="1"/>
</dbReference>
<dbReference type="EC" id="2.7.3.9" evidence="5"/>
<dbReference type="InterPro" id="IPR036637">
    <property type="entry name" value="Phosphohistidine_dom_sf"/>
</dbReference>
<dbReference type="InterPro" id="IPR008279">
    <property type="entry name" value="PEP-util_enz_mobile_dom"/>
</dbReference>
<evidence type="ECO:0000256" key="13">
    <source>
        <dbReference type="ARBA" id="ARBA00022842"/>
    </source>
</evidence>
<dbReference type="Gene3D" id="1.10.274.10">
    <property type="entry name" value="PtsI, HPr-binding domain"/>
    <property type="match status" value="1"/>
</dbReference>
<evidence type="ECO:0000256" key="12">
    <source>
        <dbReference type="ARBA" id="ARBA00022777"/>
    </source>
</evidence>
<evidence type="ECO:0000313" key="17">
    <source>
        <dbReference type="Proteomes" id="UP000826462"/>
    </source>
</evidence>
<keyword evidence="6" id="KW-0813">Transport</keyword>
<dbReference type="InterPro" id="IPR015813">
    <property type="entry name" value="Pyrv/PenolPyrv_kinase-like_dom"/>
</dbReference>
<dbReference type="PRINTS" id="PR01736">
    <property type="entry name" value="PHPHTRNFRASE"/>
</dbReference>
<feature type="region of interest" description="Disordered" evidence="14">
    <location>
        <begin position="123"/>
        <end position="158"/>
    </location>
</feature>
<dbReference type="EMBL" id="CP080095">
    <property type="protein sequence ID" value="QYD69826.1"/>
    <property type="molecule type" value="Genomic_DNA"/>
</dbReference>
<dbReference type="Pfam" id="PF00381">
    <property type="entry name" value="PTS-HPr"/>
    <property type="match status" value="1"/>
</dbReference>
<comment type="cofactor">
    <cofactor evidence="2">
        <name>Mg(2+)</name>
        <dbReference type="ChEBI" id="CHEBI:18420"/>
    </cofactor>
</comment>
<reference evidence="16 17" key="1">
    <citation type="submission" date="2021-07" db="EMBL/GenBank/DDBJ databases">
        <title>Paraburkholderia edwinii protects Aspergillus sp. from phenazines by acting as a toxin sponge.</title>
        <authorList>
            <person name="Dahlstrom K.M."/>
            <person name="Newman D.K."/>
        </authorList>
    </citation>
    <scope>NUCLEOTIDE SEQUENCE [LARGE SCALE GENOMIC DNA]</scope>
    <source>
        <strain evidence="16 17">Pe01</strain>
    </source>
</reference>
<evidence type="ECO:0000259" key="15">
    <source>
        <dbReference type="PROSITE" id="PS51350"/>
    </source>
</evidence>
<evidence type="ECO:0000256" key="14">
    <source>
        <dbReference type="SAM" id="MobiDB-lite"/>
    </source>
</evidence>
<evidence type="ECO:0000313" key="16">
    <source>
        <dbReference type="EMBL" id="QYD69826.1"/>
    </source>
</evidence>
<evidence type="ECO:0000256" key="8">
    <source>
        <dbReference type="ARBA" id="ARBA00022597"/>
    </source>
</evidence>
<proteinExistence type="inferred from homology"/>
<evidence type="ECO:0000256" key="3">
    <source>
        <dbReference type="ARBA" id="ARBA00004496"/>
    </source>
</evidence>
<keyword evidence="11" id="KW-0479">Metal-binding</keyword>
<dbReference type="InterPro" id="IPR000032">
    <property type="entry name" value="HPr-like"/>
</dbReference>